<dbReference type="AlphaFoldDB" id="A0A833X7A8"/>
<keyword evidence="1" id="KW-1133">Transmembrane helix</keyword>
<dbReference type="SUPFAM" id="SSF48403">
    <property type="entry name" value="Ankyrin repeat"/>
    <property type="match status" value="2"/>
</dbReference>
<proteinExistence type="predicted"/>
<dbReference type="Pfam" id="PF14223">
    <property type="entry name" value="Retrotran_gag_2"/>
    <property type="match status" value="1"/>
</dbReference>
<name>A0A833X7A8_JUGRE</name>
<reference evidence="2" key="2">
    <citation type="submission" date="2020-03" db="EMBL/GenBank/DDBJ databases">
        <title>Walnut 2.0.</title>
        <authorList>
            <person name="Marrano A."/>
            <person name="Britton M."/>
            <person name="Zimin A.V."/>
            <person name="Zaini P.A."/>
            <person name="Workman R."/>
            <person name="Puiu D."/>
            <person name="Bianco L."/>
            <person name="Allen B.J."/>
            <person name="Troggio M."/>
            <person name="Leslie C.A."/>
            <person name="Timp W."/>
            <person name="Dendekar A."/>
            <person name="Salzberg S.L."/>
            <person name="Neale D.B."/>
        </authorList>
    </citation>
    <scope>NUCLEOTIDE SEQUENCE</scope>
    <source>
        <tissue evidence="2">Leaves</tissue>
    </source>
</reference>
<accession>A0A833X7A8</accession>
<comment type="caution">
    <text evidence="2">The sequence shown here is derived from an EMBL/GenBank/DDBJ whole genome shotgun (WGS) entry which is preliminary data.</text>
</comment>
<dbReference type="EMBL" id="LIHL02000008">
    <property type="protein sequence ID" value="KAF5462641.1"/>
    <property type="molecule type" value="Genomic_DNA"/>
</dbReference>
<protein>
    <recommendedName>
        <fullName evidence="4">Ankyrin repeat-containing protein ITN1-like</fullName>
    </recommendedName>
</protein>
<dbReference type="Gramene" id="Jr08_13680_p1">
    <property type="protein sequence ID" value="cds.Jr08_13680_p1"/>
    <property type="gene ID" value="Jr08_13680"/>
</dbReference>
<evidence type="ECO:0000313" key="3">
    <source>
        <dbReference type="Proteomes" id="UP000619265"/>
    </source>
</evidence>
<sequence>MASNMEDSMIPEMEMEIIRKDLLRKSVKGEWAGVIDIYEKHPHAHKAKLTRNEDTALHMAVSNDKQETVKQLMNIISSHHEEGKEAPEIKNRQGNTPLHVAASMGSEIMCESIAGTCQLGSSFIAARNCKGETPLFLAVLCGKKDAFLYLHNLCQKYKLNGYDFSWRSDDDDTILHAAITVERFDLLEIVSIGFVEPTSEQEATYTTDQKATLKDQRKKEKKALYLLYQGFDDSTFEKVAEASTSKVAWDTLNAIFKGVDRVKRIRLQSLRAESETAGINKRENVSYYYFGLLVIMNEMKRNGKKLEDVRVMEKILRSLTPKFEHMMTTIEDSKDLETISAEELLGSLRVHEQRILKNASSTSLKQALEAKLNLEKLKGVSIARETPILIAAKNGITKMVEKILENFPEAVYDLDPSMKNIVLLSVEHKQCDVYELLLNKKKKKVIPDSVFWEVDKEGNTALHLAAKVANSNTWPVPGAAFQMNWEIKWFEHVQRSMPEWYPFLCNKAGETPREVFTKSHEGLVKQGQKWLTSISEQACPIATGLFVAVAFSTSSNDGFNFKDPKLQGVVRPSAFSYSLLVPAASFFFSVVAVFCFLLMICSSYSESSFRTGNRLMVFLL</sequence>
<dbReference type="PANTHER" id="PTHR24177">
    <property type="entry name" value="CASKIN"/>
    <property type="match status" value="1"/>
</dbReference>
<dbReference type="SMART" id="SM00248">
    <property type="entry name" value="ANK"/>
    <property type="match status" value="6"/>
</dbReference>
<dbReference type="Proteomes" id="UP000619265">
    <property type="component" value="Unassembled WGS sequence"/>
</dbReference>
<gene>
    <name evidence="2" type="ORF">F2P56_018629</name>
</gene>
<keyword evidence="1" id="KW-0472">Membrane</keyword>
<reference evidence="2" key="1">
    <citation type="submission" date="2015-10" db="EMBL/GenBank/DDBJ databases">
        <authorList>
            <person name="Martinez-Garcia P.J."/>
            <person name="Crepeau M.W."/>
            <person name="Puiu D."/>
            <person name="Gonzalez-Ibeas D."/>
            <person name="Whalen J."/>
            <person name="Stevens K."/>
            <person name="Paul R."/>
            <person name="Butterfield T."/>
            <person name="Britton M."/>
            <person name="Reagan R."/>
            <person name="Chakraborty S."/>
            <person name="Walawage S.L."/>
            <person name="Vasquez-Gross H.A."/>
            <person name="Cardeno C."/>
            <person name="Famula R."/>
            <person name="Pratt K."/>
            <person name="Kuruganti S."/>
            <person name="Aradhya M.K."/>
            <person name="Leslie C.A."/>
            <person name="Dandekar A.M."/>
            <person name="Salzberg S.L."/>
            <person name="Wegrzyn J.L."/>
            <person name="Langley C.H."/>
            <person name="Neale D.B."/>
        </authorList>
    </citation>
    <scope>NUCLEOTIDE SEQUENCE</scope>
    <source>
        <tissue evidence="2">Leaves</tissue>
    </source>
</reference>
<dbReference type="InterPro" id="IPR002110">
    <property type="entry name" value="Ankyrin_rpt"/>
</dbReference>
<keyword evidence="1" id="KW-0812">Transmembrane</keyword>
<evidence type="ECO:0008006" key="4">
    <source>
        <dbReference type="Google" id="ProtNLM"/>
    </source>
</evidence>
<evidence type="ECO:0000313" key="2">
    <source>
        <dbReference type="EMBL" id="KAF5462641.1"/>
    </source>
</evidence>
<organism evidence="2 3">
    <name type="scientific">Juglans regia</name>
    <name type="common">English walnut</name>
    <dbReference type="NCBI Taxonomy" id="51240"/>
    <lineage>
        <taxon>Eukaryota</taxon>
        <taxon>Viridiplantae</taxon>
        <taxon>Streptophyta</taxon>
        <taxon>Embryophyta</taxon>
        <taxon>Tracheophyta</taxon>
        <taxon>Spermatophyta</taxon>
        <taxon>Magnoliopsida</taxon>
        <taxon>eudicotyledons</taxon>
        <taxon>Gunneridae</taxon>
        <taxon>Pentapetalae</taxon>
        <taxon>rosids</taxon>
        <taxon>fabids</taxon>
        <taxon>Fagales</taxon>
        <taxon>Juglandaceae</taxon>
        <taxon>Juglans</taxon>
    </lineage>
</organism>
<dbReference type="Pfam" id="PF12796">
    <property type="entry name" value="Ank_2"/>
    <property type="match status" value="1"/>
</dbReference>
<dbReference type="InterPro" id="IPR036770">
    <property type="entry name" value="Ankyrin_rpt-contain_sf"/>
</dbReference>
<dbReference type="Gene3D" id="1.25.40.20">
    <property type="entry name" value="Ankyrin repeat-containing domain"/>
    <property type="match status" value="2"/>
</dbReference>
<evidence type="ECO:0000256" key="1">
    <source>
        <dbReference type="SAM" id="Phobius"/>
    </source>
</evidence>
<feature type="non-terminal residue" evidence="2">
    <location>
        <position position="620"/>
    </location>
</feature>
<feature type="transmembrane region" description="Helical" evidence="1">
    <location>
        <begin position="574"/>
        <end position="600"/>
    </location>
</feature>
<dbReference type="PANTHER" id="PTHR24177:SF103">
    <property type="entry name" value="PGG DOMAIN-CONTAINING PROTEIN"/>
    <property type="match status" value="1"/>
</dbReference>